<feature type="signal peptide" evidence="1">
    <location>
        <begin position="1"/>
        <end position="21"/>
    </location>
</feature>
<evidence type="ECO:0000313" key="3">
    <source>
        <dbReference type="Proteomes" id="UP001610335"/>
    </source>
</evidence>
<dbReference type="Proteomes" id="UP001610335">
    <property type="component" value="Unassembled WGS sequence"/>
</dbReference>
<proteinExistence type="predicted"/>
<dbReference type="Gene3D" id="3.30.70.1990">
    <property type="match status" value="1"/>
</dbReference>
<dbReference type="InterPro" id="IPR036188">
    <property type="entry name" value="FAD/NAD-bd_sf"/>
</dbReference>
<accession>A0ABR4HU34</accession>
<comment type="caution">
    <text evidence="2">The sequence shown here is derived from an EMBL/GenBank/DDBJ whole genome shotgun (WGS) entry which is preliminary data.</text>
</comment>
<dbReference type="Gene3D" id="1.10.405.20">
    <property type="match status" value="1"/>
</dbReference>
<gene>
    <name evidence="2" type="ORF">BDW59DRAFT_126269</name>
</gene>
<protein>
    <recommendedName>
        <fullName evidence="4">Amine oxidase, flavin-containing superfamily</fullName>
    </recommendedName>
</protein>
<evidence type="ECO:0000256" key="1">
    <source>
        <dbReference type="SAM" id="SignalP"/>
    </source>
</evidence>
<evidence type="ECO:0000313" key="2">
    <source>
        <dbReference type="EMBL" id="KAL2819007.1"/>
    </source>
</evidence>
<feature type="chain" id="PRO_5045359816" description="Amine oxidase, flavin-containing superfamily" evidence="1">
    <location>
        <begin position="22"/>
        <end position="482"/>
    </location>
</feature>
<name>A0ABR4HU34_9EURO</name>
<organism evidence="2 3">
    <name type="scientific">Aspergillus cavernicola</name>
    <dbReference type="NCBI Taxonomy" id="176166"/>
    <lineage>
        <taxon>Eukaryota</taxon>
        <taxon>Fungi</taxon>
        <taxon>Dikarya</taxon>
        <taxon>Ascomycota</taxon>
        <taxon>Pezizomycotina</taxon>
        <taxon>Eurotiomycetes</taxon>
        <taxon>Eurotiomycetidae</taxon>
        <taxon>Eurotiales</taxon>
        <taxon>Aspergillaceae</taxon>
        <taxon>Aspergillus</taxon>
        <taxon>Aspergillus subgen. Nidulantes</taxon>
    </lineage>
</organism>
<dbReference type="EMBL" id="JBFXLS010000080">
    <property type="protein sequence ID" value="KAL2819007.1"/>
    <property type="molecule type" value="Genomic_DNA"/>
</dbReference>
<dbReference type="Gene3D" id="3.50.50.60">
    <property type="entry name" value="FAD/NAD(P)-binding domain"/>
    <property type="match status" value="1"/>
</dbReference>
<sequence length="482" mass="53403">MYFLQPSFVWLLAYLAVTVVSSPAPQSYNLSAFDPKDIITRDVAVIGGGSSGTYSAISLLDKGKSVIVIEKQGRLGGHTATYADPTTGTTTEIGVQIYHNYTIVKDYFARFDVPIIDSAGFFQSVDNFDYRTGERVTLSPHSQEEVSAAFAAYSEQLAKYPGLNDGIYLPDPIPEDLYLPFGEFVDKYGLHAAVPTMHYYNPGIGNILENPTLEQFRYWSLNGMVHSIAAGFLTTARYNSNELYTKAEAELSQTSSVLLNSEVITAFRSEGKAGITLLVRTPTGTKVILAKKLLIAIPPKPDLVKPLDLSDTESTLFSKFINAGYYAGILSNTSFSNETSTSNAIQDDPYNLPALPAAYNFSPTRIPGLQIFHYGTPQSKSSFPLTNEEVQVHVIDTIRRIQEQNLDQYDLTEPEWVTFHSHAPYTLQVSAEDIRDGFYEQLYALQGQRNTYWTGAAWRAEDSSLLWTFSEEVVLPALVEGL</sequence>
<keyword evidence="3" id="KW-1185">Reference proteome</keyword>
<evidence type="ECO:0008006" key="4">
    <source>
        <dbReference type="Google" id="ProtNLM"/>
    </source>
</evidence>
<dbReference type="SUPFAM" id="SSF51905">
    <property type="entry name" value="FAD/NAD(P)-binding domain"/>
    <property type="match status" value="1"/>
</dbReference>
<dbReference type="Pfam" id="PF13450">
    <property type="entry name" value="NAD_binding_8"/>
    <property type="match status" value="1"/>
</dbReference>
<reference evidence="2 3" key="1">
    <citation type="submission" date="2024-07" db="EMBL/GenBank/DDBJ databases">
        <title>Section-level genome sequencing and comparative genomics of Aspergillus sections Usti and Cavernicolus.</title>
        <authorList>
            <consortium name="Lawrence Berkeley National Laboratory"/>
            <person name="Nybo J.L."/>
            <person name="Vesth T.C."/>
            <person name="Theobald S."/>
            <person name="Frisvad J.C."/>
            <person name="Larsen T.O."/>
            <person name="Kjaerboelling I."/>
            <person name="Rothschild-Mancinelli K."/>
            <person name="Lyhne E.K."/>
            <person name="Kogle M.E."/>
            <person name="Barry K."/>
            <person name="Clum A."/>
            <person name="Na H."/>
            <person name="Ledsgaard L."/>
            <person name="Lin J."/>
            <person name="Lipzen A."/>
            <person name="Kuo A."/>
            <person name="Riley R."/>
            <person name="Mondo S."/>
            <person name="LaButti K."/>
            <person name="Haridas S."/>
            <person name="Pangalinan J."/>
            <person name="Salamov A.A."/>
            <person name="Simmons B.A."/>
            <person name="Magnuson J.K."/>
            <person name="Chen J."/>
            <person name="Drula E."/>
            <person name="Henrissat B."/>
            <person name="Wiebenga A."/>
            <person name="Lubbers R.J."/>
            <person name="Gomes A.C."/>
            <person name="Makela M.R."/>
            <person name="Stajich J."/>
            <person name="Grigoriev I.V."/>
            <person name="Mortensen U.H."/>
            <person name="De vries R.P."/>
            <person name="Baker S.E."/>
            <person name="Andersen M.R."/>
        </authorList>
    </citation>
    <scope>NUCLEOTIDE SEQUENCE [LARGE SCALE GENOMIC DNA]</scope>
    <source>
        <strain evidence="2 3">CBS 600.67</strain>
    </source>
</reference>
<keyword evidence="1" id="KW-0732">Signal</keyword>